<reference evidence="16" key="1">
    <citation type="journal article" date="2013" name="Genetics">
        <title>The draft genome and transcriptome of Panagrellus redivivus are shaped by the harsh demands of a free-living lifestyle.</title>
        <authorList>
            <person name="Srinivasan J."/>
            <person name="Dillman A.R."/>
            <person name="Macchietto M.G."/>
            <person name="Heikkinen L."/>
            <person name="Lakso M."/>
            <person name="Fracchia K.M."/>
            <person name="Antoshechkin I."/>
            <person name="Mortazavi A."/>
            <person name="Wong G."/>
            <person name="Sternberg P.W."/>
        </authorList>
    </citation>
    <scope>NUCLEOTIDE SEQUENCE [LARGE SCALE GENOMIC DNA]</scope>
    <source>
        <strain evidence="16">MT8872</strain>
    </source>
</reference>
<dbReference type="GO" id="GO:0005764">
    <property type="term" value="C:lysosome"/>
    <property type="evidence" value="ECO:0007669"/>
    <property type="project" value="UniProtKB-ARBA"/>
</dbReference>
<dbReference type="InterPro" id="IPR033453">
    <property type="entry name" value="Glyco_hydro_30_TIM-barrel"/>
</dbReference>
<dbReference type="InterPro" id="IPR017853">
    <property type="entry name" value="GH"/>
</dbReference>
<proteinExistence type="inferred from homology"/>
<keyword evidence="7 12" id="KW-0378">Hydrolase</keyword>
<dbReference type="GO" id="GO:0005102">
    <property type="term" value="F:signaling receptor binding"/>
    <property type="evidence" value="ECO:0007669"/>
    <property type="project" value="UniProtKB-ARBA"/>
</dbReference>
<feature type="chain" id="PRO_5028954117" description="Glucosylceramidase" evidence="13">
    <location>
        <begin position="24"/>
        <end position="519"/>
    </location>
</feature>
<evidence type="ECO:0000256" key="11">
    <source>
        <dbReference type="ARBA" id="ARBA00051345"/>
    </source>
</evidence>
<evidence type="ECO:0000256" key="6">
    <source>
        <dbReference type="ARBA" id="ARBA00022729"/>
    </source>
</evidence>
<feature type="domain" description="Glycosyl hydrolase family 30 beta sandwich" evidence="15">
    <location>
        <begin position="447"/>
        <end position="510"/>
    </location>
</feature>
<dbReference type="EC" id="3.2.1.45" evidence="5 12"/>
<dbReference type="GO" id="GO:0030163">
    <property type="term" value="P:protein catabolic process"/>
    <property type="evidence" value="ECO:0007669"/>
    <property type="project" value="UniProtKB-ARBA"/>
</dbReference>
<evidence type="ECO:0000256" key="3">
    <source>
        <dbReference type="ARBA" id="ARBA00004991"/>
    </source>
</evidence>
<evidence type="ECO:0000256" key="5">
    <source>
        <dbReference type="ARBA" id="ARBA00012658"/>
    </source>
</evidence>
<reference evidence="17" key="2">
    <citation type="submission" date="2020-10" db="UniProtKB">
        <authorList>
            <consortium name="WormBaseParasite"/>
        </authorList>
    </citation>
    <scope>IDENTIFICATION</scope>
</reference>
<dbReference type="Gene3D" id="3.20.20.80">
    <property type="entry name" value="Glycosidases"/>
    <property type="match status" value="1"/>
</dbReference>
<dbReference type="SUPFAM" id="SSF51445">
    <property type="entry name" value="(Trans)glycosidases"/>
    <property type="match status" value="1"/>
</dbReference>
<dbReference type="GO" id="GO:0006914">
    <property type="term" value="P:autophagy"/>
    <property type="evidence" value="ECO:0007669"/>
    <property type="project" value="UniProtKB-ARBA"/>
</dbReference>
<dbReference type="PANTHER" id="PTHR11069">
    <property type="entry name" value="GLUCOSYLCERAMIDASE"/>
    <property type="match status" value="1"/>
</dbReference>
<evidence type="ECO:0000313" key="16">
    <source>
        <dbReference type="Proteomes" id="UP000492821"/>
    </source>
</evidence>
<dbReference type="GO" id="GO:0042391">
    <property type="term" value="P:regulation of membrane potential"/>
    <property type="evidence" value="ECO:0007669"/>
    <property type="project" value="UniProtKB-ARBA"/>
</dbReference>
<dbReference type="InterPro" id="IPR033452">
    <property type="entry name" value="GH30_C"/>
</dbReference>
<evidence type="ECO:0000256" key="1">
    <source>
        <dbReference type="ARBA" id="ARBA00001013"/>
    </source>
</evidence>
<organism evidence="16 17">
    <name type="scientific">Panagrellus redivivus</name>
    <name type="common">Microworm</name>
    <dbReference type="NCBI Taxonomy" id="6233"/>
    <lineage>
        <taxon>Eukaryota</taxon>
        <taxon>Metazoa</taxon>
        <taxon>Ecdysozoa</taxon>
        <taxon>Nematoda</taxon>
        <taxon>Chromadorea</taxon>
        <taxon>Rhabditida</taxon>
        <taxon>Tylenchina</taxon>
        <taxon>Panagrolaimomorpha</taxon>
        <taxon>Panagrolaimoidea</taxon>
        <taxon>Panagrolaimidae</taxon>
        <taxon>Panagrellus</taxon>
    </lineage>
</organism>
<dbReference type="GO" id="GO:0051246">
    <property type="term" value="P:regulation of protein metabolic process"/>
    <property type="evidence" value="ECO:0007669"/>
    <property type="project" value="UniProtKB-ARBA"/>
</dbReference>
<evidence type="ECO:0000256" key="10">
    <source>
        <dbReference type="ARBA" id="ARBA00050474"/>
    </source>
</evidence>
<evidence type="ECO:0000256" key="8">
    <source>
        <dbReference type="ARBA" id="ARBA00022919"/>
    </source>
</evidence>
<dbReference type="Pfam" id="PF02055">
    <property type="entry name" value="Glyco_hydro_30"/>
    <property type="match status" value="1"/>
</dbReference>
<evidence type="ECO:0000256" key="9">
    <source>
        <dbReference type="ARBA" id="ARBA00023098"/>
    </source>
</evidence>
<feature type="signal peptide" evidence="13">
    <location>
        <begin position="1"/>
        <end position="23"/>
    </location>
</feature>
<comment type="pathway">
    <text evidence="3">Sphingolipid metabolism.</text>
</comment>
<keyword evidence="6 13" id="KW-0732">Signal</keyword>
<keyword evidence="12" id="KW-0326">Glycosidase</keyword>
<dbReference type="GO" id="GO:0016758">
    <property type="term" value="F:hexosyltransferase activity"/>
    <property type="evidence" value="ECO:0007669"/>
    <property type="project" value="UniProtKB-ARBA"/>
</dbReference>
<dbReference type="WBParaSite" id="Pan_g24100.t1">
    <property type="protein sequence ID" value="Pan_g24100.t1"/>
    <property type="gene ID" value="Pan_g24100"/>
</dbReference>
<evidence type="ECO:0000256" key="12">
    <source>
        <dbReference type="RuleBase" id="RU361188"/>
    </source>
</evidence>
<dbReference type="FunFam" id="3.20.20.80:FF:000030">
    <property type="entry name" value="Lysosomal acid glucosylceramidase"/>
    <property type="match status" value="1"/>
</dbReference>
<name>A0A7E4VQY8_PANRE</name>
<evidence type="ECO:0000259" key="14">
    <source>
        <dbReference type="Pfam" id="PF02055"/>
    </source>
</evidence>
<dbReference type="GO" id="GO:0006066">
    <property type="term" value="P:alcohol metabolic process"/>
    <property type="evidence" value="ECO:0007669"/>
    <property type="project" value="UniProtKB-ARBA"/>
</dbReference>
<comment type="pathway">
    <text evidence="2">Lipid metabolism; sphingolipid metabolism.</text>
</comment>
<dbReference type="PRINTS" id="PR00843">
    <property type="entry name" value="GLHYDRLASE30"/>
</dbReference>
<dbReference type="GO" id="GO:0004348">
    <property type="term" value="F:glucosylceramidase activity"/>
    <property type="evidence" value="ECO:0007669"/>
    <property type="project" value="UniProtKB-EC"/>
</dbReference>
<dbReference type="GO" id="GO:0005774">
    <property type="term" value="C:vacuolar membrane"/>
    <property type="evidence" value="ECO:0007669"/>
    <property type="project" value="UniProtKB-ARBA"/>
</dbReference>
<dbReference type="AlphaFoldDB" id="A0A7E4VQY8"/>
<comment type="similarity">
    <text evidence="4 12">Belongs to the glycosyl hydrolase 30 family.</text>
</comment>
<sequence length="519" mass="57742">MQVFQRQLLIYTLFLLVIVTIASRSCNIRKVTSHGIDGFVCVCNATYCDTLDDFKVLPGQVITYTSSAGGSRFRPARYDYHNNRLNDGPIATIVINTTQELQTIKGFGAAFTDAAGINLLKLVPAAQEKLLEAYFDPIKGIGYTIGRVPIGSTDFSTRIYSYDDVEKDFKLQNFKLADEDFKLKIPIVKRAQKFASNLSLFGSPWSPPAWMKTAKTQQGKSGLIGDLDGPYYTSWALYFGKFLQEYERNNISFWAITIQNEPSGCYSWQCLLLNGTQEAGFVRKHLRSTIDNAGFKNVQIIANDDARSELLDVTHAFAKDRDAAKLIDGFGTHWYSIANFSLLVEAHDTFPDKFILPTEACNGYQHGQHGAYLGSWVRGVKYAKDIIGNLNAWAVGWVDWNFCLDELGGPNWAGNVVDAPIITNNTEFYKQPMYYVLGHFSRFLSPGSVIVPSVVRNAEGVETASGVTPNGNTILVVLNNKNSTQPLKIVDVVAENEFVLKVEADSITTVVWKSSPKKM</sequence>
<evidence type="ECO:0000256" key="7">
    <source>
        <dbReference type="ARBA" id="ARBA00022801"/>
    </source>
</evidence>
<dbReference type="GO" id="GO:0007040">
    <property type="term" value="P:lysosome organization"/>
    <property type="evidence" value="ECO:0007669"/>
    <property type="project" value="UniProtKB-ARBA"/>
</dbReference>
<protein>
    <recommendedName>
        <fullName evidence="5 12">Glucosylceramidase</fullName>
        <ecNumber evidence="5 12">3.2.1.45</ecNumber>
    </recommendedName>
</protein>
<evidence type="ECO:0000256" key="2">
    <source>
        <dbReference type="ARBA" id="ARBA00004760"/>
    </source>
</evidence>
<evidence type="ECO:0000256" key="13">
    <source>
        <dbReference type="SAM" id="SignalP"/>
    </source>
</evidence>
<dbReference type="Proteomes" id="UP000492821">
    <property type="component" value="Unassembled WGS sequence"/>
</dbReference>
<feature type="domain" description="Glycosyl hydrolase family 30 TIM-barrel" evidence="14">
    <location>
        <begin position="104"/>
        <end position="444"/>
    </location>
</feature>
<dbReference type="GO" id="GO:0032006">
    <property type="term" value="P:regulation of TOR signaling"/>
    <property type="evidence" value="ECO:0007669"/>
    <property type="project" value="UniProtKB-ARBA"/>
</dbReference>
<dbReference type="PANTHER" id="PTHR11069:SF23">
    <property type="entry name" value="LYSOSOMAL ACID GLUCOSYLCERAMIDASE"/>
    <property type="match status" value="1"/>
</dbReference>
<evidence type="ECO:0000259" key="15">
    <source>
        <dbReference type="Pfam" id="PF17189"/>
    </source>
</evidence>
<keyword evidence="16" id="KW-1185">Reference proteome</keyword>
<evidence type="ECO:0000313" key="17">
    <source>
        <dbReference type="WBParaSite" id="Pan_g24100.t1"/>
    </source>
</evidence>
<dbReference type="GO" id="GO:0008202">
    <property type="term" value="P:steroid metabolic process"/>
    <property type="evidence" value="ECO:0007669"/>
    <property type="project" value="UniProtKB-ARBA"/>
</dbReference>
<evidence type="ECO:0000256" key="4">
    <source>
        <dbReference type="ARBA" id="ARBA00005382"/>
    </source>
</evidence>
<comment type="catalytic activity">
    <reaction evidence="1">
        <text>a beta-D-glucosyl-(1&lt;-&gt;1')-N-acylsphing-4-enine + H2O = an N-acylsphing-4-enine + D-glucose</text>
        <dbReference type="Rhea" id="RHEA:13269"/>
        <dbReference type="ChEBI" id="CHEBI:4167"/>
        <dbReference type="ChEBI" id="CHEBI:15377"/>
        <dbReference type="ChEBI" id="CHEBI:22801"/>
        <dbReference type="ChEBI" id="CHEBI:52639"/>
        <dbReference type="EC" id="3.2.1.45"/>
    </reaction>
    <physiologicalReaction direction="left-to-right" evidence="1">
        <dbReference type="Rhea" id="RHEA:13270"/>
    </physiologicalReaction>
</comment>
<dbReference type="Pfam" id="PF17189">
    <property type="entry name" value="Glyco_hydro_30C"/>
    <property type="match status" value="1"/>
</dbReference>
<dbReference type="GO" id="GO:0016241">
    <property type="term" value="P:regulation of macroautophagy"/>
    <property type="evidence" value="ECO:0007669"/>
    <property type="project" value="UniProtKB-ARBA"/>
</dbReference>
<keyword evidence="8 12" id="KW-0746">Sphingolipid metabolism</keyword>
<dbReference type="GO" id="GO:0006680">
    <property type="term" value="P:glucosylceramide catabolic process"/>
    <property type="evidence" value="ECO:0007669"/>
    <property type="project" value="UniProtKB-ARBA"/>
</dbReference>
<dbReference type="InterPro" id="IPR001139">
    <property type="entry name" value="Glyco_hydro_30"/>
</dbReference>
<dbReference type="GO" id="GO:0010605">
    <property type="term" value="P:negative regulation of macromolecule metabolic process"/>
    <property type="evidence" value="ECO:0007669"/>
    <property type="project" value="UniProtKB-ARBA"/>
</dbReference>
<comment type="catalytic activity">
    <reaction evidence="11">
        <text>an N-acyl-1-beta-D-glucosyl-15-methylhexadecasphing-4-enine + H2O = an N-acyl-15-methylhexadecasphing-4-enine + D-glucose</text>
        <dbReference type="Rhea" id="RHEA:34755"/>
        <dbReference type="ChEBI" id="CHEBI:4167"/>
        <dbReference type="ChEBI" id="CHEBI:15377"/>
        <dbReference type="ChEBI" id="CHEBI:70815"/>
        <dbReference type="ChEBI" id="CHEBI:70846"/>
    </reaction>
    <physiologicalReaction direction="left-to-right" evidence="11">
        <dbReference type="Rhea" id="RHEA:34756"/>
    </physiologicalReaction>
</comment>
<comment type="catalytic activity">
    <reaction evidence="10">
        <text>a beta-D-glucosylceramide + H2O = an N-acyl-sphingoid base + D-glucose</text>
        <dbReference type="Rhea" id="RHEA:81447"/>
        <dbReference type="ChEBI" id="CHEBI:4167"/>
        <dbReference type="ChEBI" id="CHEBI:15377"/>
        <dbReference type="ChEBI" id="CHEBI:83264"/>
        <dbReference type="ChEBI" id="CHEBI:83273"/>
    </reaction>
    <physiologicalReaction direction="left-to-right" evidence="10">
        <dbReference type="Rhea" id="RHEA:81448"/>
    </physiologicalReaction>
</comment>
<accession>A0A7E4VQY8</accession>
<keyword evidence="9 12" id="KW-0443">Lipid metabolism</keyword>